<evidence type="ECO:0000259" key="6">
    <source>
        <dbReference type="Pfam" id="PF00675"/>
    </source>
</evidence>
<evidence type="ECO:0000313" key="8">
    <source>
        <dbReference type="Proteomes" id="UP001159179"/>
    </source>
</evidence>
<dbReference type="Proteomes" id="UP001159179">
    <property type="component" value="Unassembled WGS sequence"/>
</dbReference>
<evidence type="ECO:0000313" key="7">
    <source>
        <dbReference type="EMBL" id="MDH5164460.1"/>
    </source>
</evidence>
<keyword evidence="2" id="KW-0479">Metal-binding</keyword>
<evidence type="ECO:0000256" key="3">
    <source>
        <dbReference type="ARBA" id="ARBA00022801"/>
    </source>
</evidence>
<dbReference type="PANTHER" id="PTHR11851">
    <property type="entry name" value="METALLOPROTEASE"/>
    <property type="match status" value="1"/>
</dbReference>
<dbReference type="Gene3D" id="3.30.830.10">
    <property type="entry name" value="Metalloenzyme, LuxS/M16 peptidase-like"/>
    <property type="match status" value="1"/>
</dbReference>
<feature type="domain" description="Peptidase M16 N-terminal" evidence="6">
    <location>
        <begin position="25"/>
        <end position="140"/>
    </location>
</feature>
<evidence type="ECO:0000256" key="5">
    <source>
        <dbReference type="ARBA" id="ARBA00023049"/>
    </source>
</evidence>
<keyword evidence="3" id="KW-0378">Hydrolase</keyword>
<dbReference type="AlphaFoldDB" id="A0AAW6T3T2"/>
<evidence type="ECO:0000256" key="1">
    <source>
        <dbReference type="ARBA" id="ARBA00022670"/>
    </source>
</evidence>
<accession>A0AAW6T3T2</accession>
<dbReference type="PANTHER" id="PTHR11851:SF149">
    <property type="entry name" value="GH01077P"/>
    <property type="match status" value="1"/>
</dbReference>
<reference evidence="7" key="1">
    <citation type="submission" date="2023-03" db="EMBL/GenBank/DDBJ databases">
        <title>Bacterial isolates from washroom surfaces on a university campus.</title>
        <authorList>
            <person name="Holman D.B."/>
            <person name="Gzyl K.E."/>
            <person name="Taheri A.E."/>
        </authorList>
    </citation>
    <scope>NUCLEOTIDE SEQUENCE</scope>
    <source>
        <strain evidence="7">RD03</strain>
    </source>
</reference>
<keyword evidence="4" id="KW-0862">Zinc</keyword>
<keyword evidence="1" id="KW-0645">Protease</keyword>
<dbReference type="EMBL" id="JAROYP010000032">
    <property type="protein sequence ID" value="MDH5164460.1"/>
    <property type="molecule type" value="Genomic_DNA"/>
</dbReference>
<gene>
    <name evidence="7" type="ORF">P5X88_26360</name>
</gene>
<evidence type="ECO:0000256" key="4">
    <source>
        <dbReference type="ARBA" id="ARBA00022833"/>
    </source>
</evidence>
<sequence length="749" mass="86731">MIDRPIDSIVQVETIPHLSNGIISVCYNFGAANDEYPIGTAHFLEHVVCNLRGKHMKNPLKAETRRDGTYYYANLLTDDLHSNMISFGKNLEIDKETFYTERNIIDREIAQFRLNKRNVTLEYLQNLLFANQGYGNSILGSSETIKRITLNKLQQAFVKYRTPSSIVVIGPWEKEKVIESIISTNFVTENMDINYFYNFSGKLGRGIKILPEEETQCTSFIAGAWPIPRVAGIDQRHINILNIIWNIRIKKYLAYTGFRLRTNLYKTIGILTLDSNEINGNKDDFSNCLKIFNEPINTKEFHQAYLKLNIEEQRLMEDLQSRVQIIANQIDTNIVTSEIRLEDVLNYQNIVSNILNIKNGVYILSSNYKEETYDIYEPRNEIPKLFPEIPKTVHNVHLNNQQKVGEPPIYKLKTKGNGQYYTIVSSPLTSRFHLLLRVDCRNLGRLIVSKNIPKEIFKKGVFEYVRYEGWHAIIHLSYFTLESLKEAISISSQLNWGDMGTNEIELNKYFNFNLETEIKSKILKGFKRPPIPNLLNTPILLGKSVLIPNREAKTKVVEDLDSILFNTVTLELDSNLYDEKEFKVNKTIIGAKFSGVAIVGKLSAFSLSCLALQEAAFGSNNEFPTLEEMVRNEGYSYRIVQSLLTMGNQYYIYWGIQCEPENRNKFKGLVINWLKEILKCEKVVEEWFLTHWSPFQPQYHRSVFQLIREVDRMGYYTQPEFSKKLSISKCVESLLTESLEEIYFEQISS</sequence>
<dbReference type="InterPro" id="IPR011249">
    <property type="entry name" value="Metalloenz_LuxS/M16"/>
</dbReference>
<evidence type="ECO:0000256" key="2">
    <source>
        <dbReference type="ARBA" id="ARBA00022723"/>
    </source>
</evidence>
<dbReference type="SUPFAM" id="SSF63411">
    <property type="entry name" value="LuxS/MPP-like metallohydrolase"/>
    <property type="match status" value="1"/>
</dbReference>
<proteinExistence type="predicted"/>
<dbReference type="InterPro" id="IPR011765">
    <property type="entry name" value="Pept_M16_N"/>
</dbReference>
<keyword evidence="5" id="KW-0482">Metalloprotease</keyword>
<dbReference type="Pfam" id="PF00675">
    <property type="entry name" value="Peptidase_M16"/>
    <property type="match status" value="1"/>
</dbReference>
<dbReference type="GO" id="GO:0006508">
    <property type="term" value="P:proteolysis"/>
    <property type="evidence" value="ECO:0007669"/>
    <property type="project" value="UniProtKB-KW"/>
</dbReference>
<dbReference type="GO" id="GO:0004222">
    <property type="term" value="F:metalloendopeptidase activity"/>
    <property type="evidence" value="ECO:0007669"/>
    <property type="project" value="TreeGrafter"/>
</dbReference>
<comment type="caution">
    <text evidence="7">The sequence shown here is derived from an EMBL/GenBank/DDBJ whole genome shotgun (WGS) entry which is preliminary data.</text>
</comment>
<dbReference type="RefSeq" id="WP_280619191.1">
    <property type="nucleotide sequence ID" value="NZ_JAROYP010000032.1"/>
</dbReference>
<dbReference type="InterPro" id="IPR050361">
    <property type="entry name" value="MPP/UQCRC_Complex"/>
</dbReference>
<dbReference type="GO" id="GO:0046872">
    <property type="term" value="F:metal ion binding"/>
    <property type="evidence" value="ECO:0007669"/>
    <property type="project" value="UniProtKB-KW"/>
</dbReference>
<organism evidence="7 8">
    <name type="scientific">Heyndrickxia oleronia</name>
    <dbReference type="NCBI Taxonomy" id="38875"/>
    <lineage>
        <taxon>Bacteria</taxon>
        <taxon>Bacillati</taxon>
        <taxon>Bacillota</taxon>
        <taxon>Bacilli</taxon>
        <taxon>Bacillales</taxon>
        <taxon>Bacillaceae</taxon>
        <taxon>Heyndrickxia</taxon>
    </lineage>
</organism>
<name>A0AAW6T3T2_9BACI</name>
<protein>
    <submittedName>
        <fullName evidence="7">Insulinase family protein</fullName>
    </submittedName>
</protein>